<name>A0AAU1I9R9_9ACTN</name>
<protein>
    <submittedName>
        <fullName evidence="1">Uncharacterized protein</fullName>
    </submittedName>
</protein>
<gene>
    <name evidence="1" type="ORF">OG477_42600</name>
</gene>
<sequence>MALKGQMRTIDAEMIISLLMVVRDHIDPLPGGGERPDSDPIARDLEAIITMLIHGELEARNS</sequence>
<organism evidence="1">
    <name type="scientific">Streptomyces sp. NBC_00180</name>
    <dbReference type="NCBI Taxonomy" id="2903632"/>
    <lineage>
        <taxon>Bacteria</taxon>
        <taxon>Bacillati</taxon>
        <taxon>Actinomycetota</taxon>
        <taxon>Actinomycetes</taxon>
        <taxon>Kitasatosporales</taxon>
        <taxon>Streptomycetaceae</taxon>
        <taxon>Streptomyces</taxon>
    </lineage>
</organism>
<evidence type="ECO:0000313" key="1">
    <source>
        <dbReference type="EMBL" id="WTP91546.1"/>
    </source>
</evidence>
<reference evidence="1" key="1">
    <citation type="submission" date="2022-10" db="EMBL/GenBank/DDBJ databases">
        <title>The complete genomes of actinobacterial strains from the NBC collection.</title>
        <authorList>
            <person name="Joergensen T.S."/>
            <person name="Alvarez Arevalo M."/>
            <person name="Sterndorff E.B."/>
            <person name="Faurdal D."/>
            <person name="Vuksanovic O."/>
            <person name="Mourched A.-S."/>
            <person name="Charusanti P."/>
            <person name="Shaw S."/>
            <person name="Blin K."/>
            <person name="Weber T."/>
        </authorList>
    </citation>
    <scope>NUCLEOTIDE SEQUENCE</scope>
    <source>
        <strain evidence="1">NBC 00180</strain>
    </source>
</reference>
<accession>A0AAU1I9R9</accession>
<proteinExistence type="predicted"/>
<dbReference type="AlphaFoldDB" id="A0AAU1I9R9"/>
<dbReference type="EMBL" id="CP108140">
    <property type="protein sequence ID" value="WTP91546.1"/>
    <property type="molecule type" value="Genomic_DNA"/>
</dbReference>